<dbReference type="Proteomes" id="UP000015453">
    <property type="component" value="Unassembled WGS sequence"/>
</dbReference>
<name>S8E996_9LAMI</name>
<dbReference type="OrthoDB" id="744228at2759"/>
<organism evidence="2 3">
    <name type="scientific">Genlisea aurea</name>
    <dbReference type="NCBI Taxonomy" id="192259"/>
    <lineage>
        <taxon>Eukaryota</taxon>
        <taxon>Viridiplantae</taxon>
        <taxon>Streptophyta</taxon>
        <taxon>Embryophyta</taxon>
        <taxon>Tracheophyta</taxon>
        <taxon>Spermatophyta</taxon>
        <taxon>Magnoliopsida</taxon>
        <taxon>eudicotyledons</taxon>
        <taxon>Gunneridae</taxon>
        <taxon>Pentapetalae</taxon>
        <taxon>asterids</taxon>
        <taxon>lamiids</taxon>
        <taxon>Lamiales</taxon>
        <taxon>Lentibulariaceae</taxon>
        <taxon>Genlisea</taxon>
    </lineage>
</organism>
<feature type="non-terminal residue" evidence="2">
    <location>
        <position position="1"/>
    </location>
</feature>
<evidence type="ECO:0000259" key="1">
    <source>
        <dbReference type="Pfam" id="PF25071"/>
    </source>
</evidence>
<dbReference type="Pfam" id="PF25071">
    <property type="entry name" value="DUF7795"/>
    <property type="match status" value="1"/>
</dbReference>
<evidence type="ECO:0000313" key="3">
    <source>
        <dbReference type="Proteomes" id="UP000015453"/>
    </source>
</evidence>
<dbReference type="EMBL" id="AUSU01002308">
    <property type="protein sequence ID" value="EPS69057.1"/>
    <property type="molecule type" value="Genomic_DNA"/>
</dbReference>
<dbReference type="PANTHER" id="PTHR35305:SF2">
    <property type="entry name" value="FAD-BINDING PROTEIN"/>
    <property type="match status" value="1"/>
</dbReference>
<feature type="domain" description="DUF7795" evidence="1">
    <location>
        <begin position="3"/>
        <end position="99"/>
    </location>
</feature>
<accession>S8E996</accession>
<feature type="non-terminal residue" evidence="2">
    <location>
        <position position="216"/>
    </location>
</feature>
<dbReference type="PANTHER" id="PTHR35305">
    <property type="entry name" value="FAD-BINDING PROTEIN"/>
    <property type="match status" value="1"/>
</dbReference>
<gene>
    <name evidence="2" type="ORF">M569_05718</name>
</gene>
<keyword evidence="3" id="KW-1185">Reference proteome</keyword>
<dbReference type="AlphaFoldDB" id="S8E996"/>
<reference evidence="2 3" key="1">
    <citation type="journal article" date="2013" name="BMC Genomics">
        <title>The miniature genome of a carnivorous plant Genlisea aurea contains a low number of genes and short non-coding sequences.</title>
        <authorList>
            <person name="Leushkin E.V."/>
            <person name="Sutormin R.A."/>
            <person name="Nabieva E.R."/>
            <person name="Penin A.A."/>
            <person name="Kondrashov A.S."/>
            <person name="Logacheva M.D."/>
        </authorList>
    </citation>
    <scope>NUCLEOTIDE SEQUENCE [LARGE SCALE GENOMIC DNA]</scope>
</reference>
<sequence length="216" mass="24517">SAENLIKIYSNFMLRVQMFEDLVSAGTRFLSSFQQALGYLSRPPIDAKSTFVDHILKENRSQRVISYIDAGCMKADDASRSFSKLNASHIGLQDHVKQGFGISRIAIHLRNRAFEKKKKLSVSKFAGKMILDELRALTNDAAETLLRTVPNEAAADYAFVMGVVYVMAKRDFEMQVRIVSSLSMKSSTGEMETYSRMWSLRPYVDDEMMQNAWSMI</sequence>
<comment type="caution">
    <text evidence="2">The sequence shown here is derived from an EMBL/GenBank/DDBJ whole genome shotgun (WGS) entry which is preliminary data.</text>
</comment>
<dbReference type="InterPro" id="IPR056697">
    <property type="entry name" value="DUF7795"/>
</dbReference>
<protein>
    <recommendedName>
        <fullName evidence="1">DUF7795 domain-containing protein</fullName>
    </recommendedName>
</protein>
<evidence type="ECO:0000313" key="2">
    <source>
        <dbReference type="EMBL" id="EPS69057.1"/>
    </source>
</evidence>
<proteinExistence type="predicted"/>